<feature type="transmembrane region" description="Helical" evidence="3">
    <location>
        <begin position="362"/>
        <end position="379"/>
    </location>
</feature>
<sequence length="491" mass="54656">MAEDKTTQADLVIKKNIDETQKVLEEKLGIGKSFDVGQREIVVMGRRLQIYYVTGLVDSELLVELMTQLLLLNSLPHPGNDVLQTVHNRLVHQQVTPTDKIDEICTSVLSGLVAMIVDGEAEGFVIDVRSYPGRGPAEPDTEKTVRGSRDGYTENIVVNTALTRRRIRTGKLRNVILKVGDQSKTDVVLMYIEGLADQQMVDDVKHRIEQVKVDGLTMTDKELEEFITGQVYNPYPLVRYTERPDVVAAHLYQGMIAIIVDTSPSVMIGPVTLFDHLTSVEEYRQTPAVGTFLRFIRYVGIIVSIFLMPTWLLLVLHPEYLPDFMSFLIPQEEGSIPIVIQVLAGEIGMEFLRLASIHTPTAISSALGIVSAILIGQVAVDVGLFGPEILFCVAIGAIGAFVTPSYELGLANKMFKLFIIIATALLGLYGYIGAIVVGFIFLATMKSFGKPYLYPLVPFNFKALMKAIIRYPIPYRYNSRQRQSQKDSQPE</sequence>
<keyword evidence="5" id="KW-1185">Reference proteome</keyword>
<evidence type="ECO:0000256" key="3">
    <source>
        <dbReference type="SAM" id="Phobius"/>
    </source>
</evidence>
<feature type="transmembrane region" description="Helical" evidence="3">
    <location>
        <begin position="385"/>
        <end position="406"/>
    </location>
</feature>
<feature type="transmembrane region" description="Helical" evidence="3">
    <location>
        <begin position="295"/>
        <end position="316"/>
    </location>
</feature>
<feature type="transmembrane region" description="Helical" evidence="3">
    <location>
        <begin position="418"/>
        <end position="441"/>
    </location>
</feature>
<dbReference type="RefSeq" id="WP_161830827.1">
    <property type="nucleotide sequence ID" value="NZ_AP028127.1"/>
</dbReference>
<gene>
    <name evidence="4" type="primary">spoVAF</name>
    <name evidence="4" type="ORF">T23_14490</name>
</gene>
<keyword evidence="3" id="KW-0812">Transmembrane</keyword>
<keyword evidence="2 3" id="KW-0472">Membrane</keyword>
<evidence type="ECO:0000256" key="2">
    <source>
        <dbReference type="ARBA" id="ARBA00023136"/>
    </source>
</evidence>
<accession>A0ABN6ZJ65</accession>
<dbReference type="EMBL" id="AP028127">
    <property type="protein sequence ID" value="BEH91347.1"/>
    <property type="molecule type" value="Genomic_DNA"/>
</dbReference>
<proteinExistence type="inferred from homology"/>
<evidence type="ECO:0000256" key="1">
    <source>
        <dbReference type="ARBA" id="ARBA00005278"/>
    </source>
</evidence>
<comment type="similarity">
    <text evidence="1">Belongs to the GerABKA family.</text>
</comment>
<organism evidence="4 5">
    <name type="scientific">Turicibacter faecis</name>
    <dbReference type="NCBI Taxonomy" id="2963365"/>
    <lineage>
        <taxon>Bacteria</taxon>
        <taxon>Bacillati</taxon>
        <taxon>Bacillota</taxon>
        <taxon>Erysipelotrichia</taxon>
        <taxon>Erysipelotrichales</taxon>
        <taxon>Turicibacteraceae</taxon>
        <taxon>Turicibacter</taxon>
    </lineage>
</organism>
<dbReference type="PANTHER" id="PTHR22550">
    <property type="entry name" value="SPORE GERMINATION PROTEIN"/>
    <property type="match status" value="1"/>
</dbReference>
<evidence type="ECO:0000313" key="5">
    <source>
        <dbReference type="Proteomes" id="UP001432099"/>
    </source>
</evidence>
<dbReference type="PANTHER" id="PTHR22550:SF9">
    <property type="entry name" value="STAGE V SPORULATION PROTEIN AF"/>
    <property type="match status" value="1"/>
</dbReference>
<dbReference type="InterPro" id="IPR050768">
    <property type="entry name" value="UPF0353/GerABKA_families"/>
</dbReference>
<reference evidence="4" key="1">
    <citation type="journal article" date="2024" name="Int. J. Syst. Evol. Microbiol.">
        <title>Turicibacter faecis sp. nov., isolated from faeces of heart failure mouse model.</title>
        <authorList>
            <person name="Imamura Y."/>
            <person name="Motooka D."/>
            <person name="Nakajima Y."/>
            <person name="Ito S."/>
            <person name="Kitakaze M."/>
            <person name="Iida T."/>
            <person name="Nakamura S."/>
        </authorList>
    </citation>
    <scope>NUCLEOTIDE SEQUENCE</scope>
    <source>
        <strain evidence="4">TC023</strain>
    </source>
</reference>
<keyword evidence="3" id="KW-1133">Transmembrane helix</keyword>
<dbReference type="Pfam" id="PF03323">
    <property type="entry name" value="GerA"/>
    <property type="match status" value="1"/>
</dbReference>
<evidence type="ECO:0000313" key="4">
    <source>
        <dbReference type="EMBL" id="BEH91347.1"/>
    </source>
</evidence>
<name>A0ABN6ZJ65_9FIRM</name>
<dbReference type="PIRSF" id="PIRSF005690">
    <property type="entry name" value="GerBA"/>
    <property type="match status" value="1"/>
</dbReference>
<protein>
    <submittedName>
        <fullName evidence="4">Spore germination protein</fullName>
    </submittedName>
</protein>
<dbReference type="InterPro" id="IPR004995">
    <property type="entry name" value="Spore_Ger"/>
</dbReference>
<dbReference type="Proteomes" id="UP001432099">
    <property type="component" value="Chromosome"/>
</dbReference>